<dbReference type="RefSeq" id="WP_151176640.1">
    <property type="nucleotide sequence ID" value="NZ_CP042906.1"/>
</dbReference>
<feature type="domain" description="HTH tetR-type" evidence="6">
    <location>
        <begin position="18"/>
        <end position="78"/>
    </location>
</feature>
<evidence type="ECO:0000256" key="1">
    <source>
        <dbReference type="ARBA" id="ARBA00022491"/>
    </source>
</evidence>
<dbReference type="Pfam" id="PF13977">
    <property type="entry name" value="TetR_C_6"/>
    <property type="match status" value="1"/>
</dbReference>
<dbReference type="AlphaFoldDB" id="A0A5J6MFN1"/>
<proteinExistence type="predicted"/>
<evidence type="ECO:0000313" key="7">
    <source>
        <dbReference type="EMBL" id="QEX16262.1"/>
    </source>
</evidence>
<keyword evidence="1" id="KW-0678">Repressor</keyword>
<evidence type="ECO:0000259" key="6">
    <source>
        <dbReference type="PROSITE" id="PS50977"/>
    </source>
</evidence>
<dbReference type="Gene3D" id="1.10.357.10">
    <property type="entry name" value="Tetracycline Repressor, domain 2"/>
    <property type="match status" value="1"/>
</dbReference>
<evidence type="ECO:0000256" key="2">
    <source>
        <dbReference type="ARBA" id="ARBA00023015"/>
    </source>
</evidence>
<reference evidence="7 8" key="1">
    <citation type="submission" date="2019-08" db="EMBL/GenBank/DDBJ databases">
        <title>Hyperibacter terrae gen. nov., sp. nov. and Hyperibacter viscosus sp. nov., two new members in the family Rhodospirillaceae isolated from the rhizosphere of Hypericum perforatum.</title>
        <authorList>
            <person name="Noviana Z."/>
        </authorList>
    </citation>
    <scope>NUCLEOTIDE SEQUENCE [LARGE SCALE GENOMIC DNA]</scope>
    <source>
        <strain evidence="7 8">R5913</strain>
    </source>
</reference>
<keyword evidence="8" id="KW-1185">Reference proteome</keyword>
<dbReference type="PROSITE" id="PS50977">
    <property type="entry name" value="HTH_TETR_2"/>
    <property type="match status" value="1"/>
</dbReference>
<dbReference type="GO" id="GO:0000976">
    <property type="term" value="F:transcription cis-regulatory region binding"/>
    <property type="evidence" value="ECO:0007669"/>
    <property type="project" value="TreeGrafter"/>
</dbReference>
<dbReference type="InterPro" id="IPR001647">
    <property type="entry name" value="HTH_TetR"/>
</dbReference>
<dbReference type="PANTHER" id="PTHR30055">
    <property type="entry name" value="HTH-TYPE TRANSCRIPTIONAL REGULATOR RUTR"/>
    <property type="match status" value="1"/>
</dbReference>
<dbReference type="InterPro" id="IPR009057">
    <property type="entry name" value="Homeodomain-like_sf"/>
</dbReference>
<dbReference type="PANTHER" id="PTHR30055:SF228">
    <property type="entry name" value="TRANSCRIPTIONAL REGULATOR-RELATED"/>
    <property type="match status" value="1"/>
</dbReference>
<dbReference type="InterPro" id="IPR050109">
    <property type="entry name" value="HTH-type_TetR-like_transc_reg"/>
</dbReference>
<evidence type="ECO:0000313" key="8">
    <source>
        <dbReference type="Proteomes" id="UP000326202"/>
    </source>
</evidence>
<keyword evidence="2" id="KW-0805">Transcription regulation</keyword>
<feature type="DNA-binding region" description="H-T-H motif" evidence="5">
    <location>
        <begin position="41"/>
        <end position="60"/>
    </location>
</feature>
<dbReference type="Proteomes" id="UP000326202">
    <property type="component" value="Chromosome"/>
</dbReference>
<keyword evidence="3 5" id="KW-0238">DNA-binding</keyword>
<dbReference type="KEGG" id="htq:FRZ44_15550"/>
<organism evidence="7 8">
    <name type="scientific">Hypericibacter terrae</name>
    <dbReference type="NCBI Taxonomy" id="2602015"/>
    <lineage>
        <taxon>Bacteria</taxon>
        <taxon>Pseudomonadati</taxon>
        <taxon>Pseudomonadota</taxon>
        <taxon>Alphaproteobacteria</taxon>
        <taxon>Rhodospirillales</taxon>
        <taxon>Dongiaceae</taxon>
        <taxon>Hypericibacter</taxon>
    </lineage>
</organism>
<gene>
    <name evidence="7" type="ORF">FRZ44_15550</name>
</gene>
<accession>A0A5J6MFN1</accession>
<keyword evidence="4" id="KW-0804">Transcription</keyword>
<evidence type="ECO:0000256" key="3">
    <source>
        <dbReference type="ARBA" id="ARBA00023125"/>
    </source>
</evidence>
<dbReference type="SUPFAM" id="SSF48498">
    <property type="entry name" value="Tetracyclin repressor-like, C-terminal domain"/>
    <property type="match status" value="1"/>
</dbReference>
<name>A0A5J6MFN1_9PROT</name>
<evidence type="ECO:0000256" key="5">
    <source>
        <dbReference type="PROSITE-ProRule" id="PRU00335"/>
    </source>
</evidence>
<dbReference type="Pfam" id="PF00440">
    <property type="entry name" value="TetR_N"/>
    <property type="match status" value="1"/>
</dbReference>
<evidence type="ECO:0000256" key="4">
    <source>
        <dbReference type="ARBA" id="ARBA00023163"/>
    </source>
</evidence>
<dbReference type="InterPro" id="IPR036271">
    <property type="entry name" value="Tet_transcr_reg_TetR-rel_C_sf"/>
</dbReference>
<dbReference type="InterPro" id="IPR039538">
    <property type="entry name" value="BetI_C"/>
</dbReference>
<dbReference type="EMBL" id="CP042906">
    <property type="protein sequence ID" value="QEX16262.1"/>
    <property type="molecule type" value="Genomic_DNA"/>
</dbReference>
<dbReference type="OrthoDB" id="9805134at2"/>
<protein>
    <submittedName>
        <fullName evidence="7">Transcriptional regulator</fullName>
    </submittedName>
</protein>
<sequence>MPKKPARRTARPNDSIRDRRRRELVDATVTVIATHGYAGTTVARVAKQAGLSVGLMNFHFKSIDKLFDETFRFISTEYDDVWREAMAKVAGAPPADRLRSMIEAYFDPRIFTHRKLAVWFAFWSDANLRDRYRSLVLRVERRYSREVERTVMELAKEQGIPAADAKVMGTSLTAMIDGLWLQFMLSPRTADRRYAIRTCVGMVENWFSKRPINSSAPN</sequence>
<dbReference type="NCBIfam" id="NF001978">
    <property type="entry name" value="PRK00767.1"/>
    <property type="match status" value="1"/>
</dbReference>
<dbReference type="GO" id="GO:0003700">
    <property type="term" value="F:DNA-binding transcription factor activity"/>
    <property type="evidence" value="ECO:0007669"/>
    <property type="project" value="TreeGrafter"/>
</dbReference>
<dbReference type="SUPFAM" id="SSF46689">
    <property type="entry name" value="Homeodomain-like"/>
    <property type="match status" value="1"/>
</dbReference>